<dbReference type="Gene3D" id="1.10.287.150">
    <property type="match status" value="1"/>
</dbReference>
<name>A0A8J6P8H3_9BACT</name>
<dbReference type="AlphaFoldDB" id="A0A8J6P8H3"/>
<dbReference type="InterPro" id="IPR029055">
    <property type="entry name" value="Ntn_hydrolases_N"/>
</dbReference>
<comment type="caution">
    <text evidence="5">The sequence shown here is derived from an EMBL/GenBank/DDBJ whole genome shotgun (WGS) entry which is preliminary data.</text>
</comment>
<dbReference type="Pfam" id="PF01804">
    <property type="entry name" value="Penicil_amidase"/>
    <property type="match status" value="1"/>
</dbReference>
<evidence type="ECO:0000313" key="5">
    <source>
        <dbReference type="EMBL" id="MBC8433800.1"/>
    </source>
</evidence>
<keyword evidence="3" id="KW-0865">Zymogen</keyword>
<keyword evidence="4" id="KW-0472">Membrane</keyword>
<dbReference type="EMBL" id="JACNIG010000337">
    <property type="protein sequence ID" value="MBC8433800.1"/>
    <property type="molecule type" value="Genomic_DNA"/>
</dbReference>
<dbReference type="Gene3D" id="2.30.120.10">
    <property type="match status" value="1"/>
</dbReference>
<dbReference type="Gene3D" id="1.10.439.10">
    <property type="entry name" value="Penicillin Amidohydrolase, domain 1"/>
    <property type="match status" value="1"/>
</dbReference>
<dbReference type="Gene3D" id="3.60.20.10">
    <property type="entry name" value="Glutamine Phosphoribosylpyrophosphate, subunit 1, domain 1"/>
    <property type="match status" value="1"/>
</dbReference>
<dbReference type="SUPFAM" id="SSF56235">
    <property type="entry name" value="N-terminal nucleophile aminohydrolases (Ntn hydrolases)"/>
    <property type="match status" value="1"/>
</dbReference>
<dbReference type="InterPro" id="IPR023343">
    <property type="entry name" value="Penicillin_amidase_dom1"/>
</dbReference>
<dbReference type="InterPro" id="IPR043147">
    <property type="entry name" value="Penicillin_amidase_A-knob"/>
</dbReference>
<dbReference type="GO" id="GO:0016811">
    <property type="term" value="F:hydrolase activity, acting on carbon-nitrogen (but not peptide) bonds, in linear amides"/>
    <property type="evidence" value="ECO:0007669"/>
    <property type="project" value="InterPro"/>
</dbReference>
<evidence type="ECO:0000256" key="3">
    <source>
        <dbReference type="ARBA" id="ARBA00023145"/>
    </source>
</evidence>
<comment type="similarity">
    <text evidence="1">Belongs to the peptidase S45 family.</text>
</comment>
<reference evidence="5 6" key="1">
    <citation type="submission" date="2020-08" db="EMBL/GenBank/DDBJ databases">
        <title>Bridging the membrane lipid divide: bacteria of the FCB group superphylum have the potential to synthesize archaeal ether lipids.</title>
        <authorList>
            <person name="Villanueva L."/>
            <person name="Von Meijenfeldt F.A.B."/>
            <person name="Westbye A.B."/>
            <person name="Yadav S."/>
            <person name="Hopmans E.C."/>
            <person name="Dutilh B.E."/>
            <person name="Sinninghe Damste J.S."/>
        </authorList>
    </citation>
    <scope>NUCLEOTIDE SEQUENCE [LARGE SCALE GENOMIC DNA]</scope>
    <source>
        <strain evidence="5">NIOZ-UU17</strain>
    </source>
</reference>
<keyword evidence="2" id="KW-0378">Hydrolase</keyword>
<dbReference type="InterPro" id="IPR002692">
    <property type="entry name" value="S45"/>
</dbReference>
<organism evidence="5 6">
    <name type="scientific">Candidatus Desulfatibia vada</name>
    <dbReference type="NCBI Taxonomy" id="2841696"/>
    <lineage>
        <taxon>Bacteria</taxon>
        <taxon>Pseudomonadati</taxon>
        <taxon>Thermodesulfobacteriota</taxon>
        <taxon>Desulfobacteria</taxon>
        <taxon>Desulfobacterales</taxon>
        <taxon>Desulfobacterales incertae sedis</taxon>
        <taxon>Candidatus Desulfatibia</taxon>
    </lineage>
</organism>
<evidence type="ECO:0000313" key="6">
    <source>
        <dbReference type="Proteomes" id="UP000605201"/>
    </source>
</evidence>
<accession>A0A8J6P8H3</accession>
<keyword evidence="4" id="KW-1133">Transmembrane helix</keyword>
<dbReference type="Gene3D" id="1.10.1400.10">
    <property type="match status" value="1"/>
</dbReference>
<gene>
    <name evidence="5" type="ORF">H8D96_17965</name>
</gene>
<dbReference type="PANTHER" id="PTHR34218:SF4">
    <property type="entry name" value="ACYL-HOMOSERINE LACTONE ACYLASE QUIP"/>
    <property type="match status" value="1"/>
</dbReference>
<dbReference type="PROSITE" id="PS51257">
    <property type="entry name" value="PROKAR_LIPOPROTEIN"/>
    <property type="match status" value="1"/>
</dbReference>
<evidence type="ECO:0000256" key="4">
    <source>
        <dbReference type="SAM" id="Phobius"/>
    </source>
</evidence>
<dbReference type="Proteomes" id="UP000605201">
    <property type="component" value="Unassembled WGS sequence"/>
</dbReference>
<proteinExistence type="inferred from homology"/>
<keyword evidence="4" id="KW-0812">Transmembrane</keyword>
<dbReference type="GO" id="GO:0017000">
    <property type="term" value="P:antibiotic biosynthetic process"/>
    <property type="evidence" value="ECO:0007669"/>
    <property type="project" value="InterPro"/>
</dbReference>
<dbReference type="InterPro" id="IPR043146">
    <property type="entry name" value="Penicillin_amidase_N_B-knob"/>
</dbReference>
<dbReference type="PANTHER" id="PTHR34218">
    <property type="entry name" value="PEPTIDASE S45 PENICILLIN AMIDASE"/>
    <property type="match status" value="1"/>
</dbReference>
<evidence type="ECO:0000256" key="1">
    <source>
        <dbReference type="ARBA" id="ARBA00006586"/>
    </source>
</evidence>
<sequence>MKETRAVFWRTSGYVCLMGIVCLGLVGLFGACSSDSSPPPSPNVETTRDAKGVWFITGNEAAGLYHMMEAMGYAVATDRLWQAELYRRSARGKLSEILGATQLETDVFMRTWGYSQQEFQDGFAALDSDSQSVVNGYVAGFNRRIAEVNADISLLPFEFKAIGLTQVDDWEYQDVLAWIALLQRNFDPEADGTFQIENMALYGALAAAFPASFQGMFDDMRWINDPDALTYIPPVVGAPASPVETEKVLISEQKAADVPDFGEAAKKIAKMQKDIEENLKNINANVKMGSYAWTVSGSKTASGNPIIYSGPQMGFPVPSIVLEGSIQGAGLNVSGMSVPGIPGIIIGRTPHHAWSMQVANAHTVDYYLESPDDVVLNRVETIKVAGSDDVELPVYRTSHGPVISPMPYNPGEVSPTNPAIAWKYSQWGYEFGSIKAFLDLARATSMDEFGAGIELFAVSQHFCYADIDGNIAYWMSGRDPVRPAGEWRLPQGFTGTTLEWNAAELIPRTTDRNNSQGYYCGWNNKSRPGYDNAYNSSSKYFGPFNRANVVNDYFSTHNNLTYAEIRDFALNIATTDSWEGGGNPWKSVADDFEKAVEVDPTPDQQAALALLASWDGHFVDGGSSQWVSGMNRADAWVLMDAWIREAIRLTFADELGVLFDGQPTNILFNVFLHGLAGSSSGVVNNYNWFQNLSDPTAPQTADAIIVASLDTALSTLGSRPWGVDARGYITYTHSMLGPIWETPFACRSTYAHCVEYASSGPVRIESMFPLGESGTILMDDESLPVFNENFFTMAPVFDAFAPRDFPLFD</sequence>
<evidence type="ECO:0000256" key="2">
    <source>
        <dbReference type="ARBA" id="ARBA00022801"/>
    </source>
</evidence>
<protein>
    <submittedName>
        <fullName evidence="5">Penicillin acylase family protein</fullName>
    </submittedName>
</protein>
<feature type="transmembrane region" description="Helical" evidence="4">
    <location>
        <begin position="12"/>
        <end position="31"/>
    </location>
</feature>